<dbReference type="NCBIfam" id="TIGR03696">
    <property type="entry name" value="Rhs_assc_core"/>
    <property type="match status" value="1"/>
</dbReference>
<accession>A0A0B6RV08</accession>
<dbReference type="KEGG" id="bgp:BGL_1c14880"/>
<dbReference type="Proteomes" id="UP000031838">
    <property type="component" value="Chromosome 1"/>
</dbReference>
<dbReference type="InterPro" id="IPR056823">
    <property type="entry name" value="TEN-like_YD-shell"/>
</dbReference>
<dbReference type="Gene3D" id="2.180.10.10">
    <property type="entry name" value="RHS repeat-associated core"/>
    <property type="match status" value="3"/>
</dbReference>
<feature type="domain" description="Teneurin-like YD-shell" evidence="6">
    <location>
        <begin position="745"/>
        <end position="923"/>
    </location>
</feature>
<dbReference type="SUPFAM" id="SSF69322">
    <property type="entry name" value="Tricorn protease domain 2"/>
    <property type="match status" value="1"/>
</dbReference>
<evidence type="ECO:0000256" key="1">
    <source>
        <dbReference type="ARBA" id="ARBA00022737"/>
    </source>
</evidence>
<feature type="domain" description="Teneurin-like YD-shell" evidence="6">
    <location>
        <begin position="1062"/>
        <end position="1244"/>
    </location>
</feature>
<evidence type="ECO:0000259" key="4">
    <source>
        <dbReference type="Pfam" id="PF15652"/>
    </source>
</evidence>
<feature type="domain" description="Tox-SHH" evidence="4">
    <location>
        <begin position="1453"/>
        <end position="1546"/>
    </location>
</feature>
<keyword evidence="1" id="KW-0677">Repeat</keyword>
<sequence>MNSPAPLQPKPTAVYIGPLDGFYKVDIQANLRDLDQWLRSISHGVVTVELLKNVAENTPILANIFAAADVISDIRAMINHGDRPLDLFDWLNLGLDLIGVIPIPTTTAQVRMGARPLLKLVREEVAKNGRAAGEAVFNVIRDGVISAMLSHLQARYAGEIEKFIAILRSTLAEMLDGAADYIGKLMNGIADLFEHAGGKHVDTSKDRNNFVSDAKQIYSSVTTASIGSLIGGVVSMYHDGSSVLVKTGVNATTATVKYVDADVSAHLTKFANALRQKIPAVQKAVRGLDGNDVGKIGWLLQIVEDAVLLWRKSHPKGQAVGIPSSGKAKAEARRGQGPHETLRKTADAQHPGGGCCNLNSAVPTPAARSGGSIGFALGDERIDHDDFTIDGPLPIIWVRTYRSFFDANDTGGELGPRWITPYTVRFDVHDGKLVYHDAEGRSLDYPLLDVGAAHDDRAENMTLLRLDDRWLSVTRGHDFLEAYERDGDRYRLAFLKDRAGNQLTCDYDAQGRLYRLIAPHVQVAFRHDVHGRIVEIVEHDADGMRVGRLAAYEYDAEGDLAGAWDRFGNHREYRYQHHLLTRYTDRTGRGMNLEWHGTHAKARCFREYRDDGSDEVTLAWHPDFRMVSVTDALGNVTQHYYDIKGYTFRVIHPDGSEEWLYRNAHEKLVEYIHRDGGVEFLDYDARGNFIRHLRVDGSVIEMQYDGKDQLVRTIDPQGHAWVQEYDDAGNVVLARDPLGHETRYQYNGQGLPIKVVDAKGGTKSLSYDAGGRLLSYRDCSGKTTQWSYDAAGRLSSTKDAAGTTTAFTYGANGQLAEIVSPAGVERIQYDAEGRLISTVDPMQRTTRYSYDGAGRVSLRVDALGQRLSYGYDRLGRLVRLTDANDASYTFRYDPVGRLLEEVEFDGKTTRYAYDEASGRLVSIDEAGRVTRVAQDGAGRFARREVGEDIEQFAYDASGRLIDASNRYSRVQRFFDPAGNLVREHHAYDVFGVKRSYVWHHGYDELGNRVRTVRPDGHTIDWLMYGSGHVHGLLVDGEDRLQLERDDLHREVARTLSSRIGQSTVYDPAGRVERQTVQRDKAPAALSTRRYRYDAAGQLTQIEDSRKGATDYRYDPVGRLIEAIGPGTRERFAFDPASNIVDPGKPENARTSSMSSPTARSESTLPASVPKVLGNLLKEYAGTHFDYDEQGNLIQKRSPGGTQRFEWDGFDRMSAASVEETSRHSASRYYYDALGRRIAKDVNGARTVFGWDGDTLAYESSEAGSRHYVYEARSFVPMAQYVTAPVAGIETPVARADDRYTPEDDPLQRVPEAQGEARVMFYHCDQIGTPLMMTDEAGEVVWEASYKAWGETREMIERASAAAGVVVRNPLRFQGQQVDDETGLHYNRYRYYDPSSGRFVSQDPVGLFGGINPFAYADNPVAWIDPLGLAKRCGCPCGVEPHGNQPSPRPSGYQSHHIIQDRWAKANDIEGYNYRQAPAILIPQNPTHKAISDSQNTRRDAMVAAGQDPWSTSIQDQFNYSSQDMRVAGVSDDCRKRALKKAYKYFDKLEAFK</sequence>
<gene>
    <name evidence="7" type="ORF">BGL_1c14880</name>
</gene>
<dbReference type="NCBIfam" id="TIGR01643">
    <property type="entry name" value="YD_repeat_2x"/>
    <property type="match status" value="7"/>
</dbReference>
<dbReference type="InterPro" id="IPR028900">
    <property type="entry name" value="Tox-SHH_dom"/>
</dbReference>
<feature type="region of interest" description="Disordered" evidence="2">
    <location>
        <begin position="1133"/>
        <end position="1164"/>
    </location>
</feature>
<dbReference type="SUPFAM" id="SSF63829">
    <property type="entry name" value="Calcium-dependent phosphotriesterase"/>
    <property type="match status" value="1"/>
</dbReference>
<evidence type="ECO:0000259" key="6">
    <source>
        <dbReference type="Pfam" id="PF25023"/>
    </source>
</evidence>
<reference evidence="8" key="1">
    <citation type="submission" date="2011-03" db="EMBL/GenBank/DDBJ databases">
        <authorList>
            <person name="Voget S."/>
            <person name="Streit W.R."/>
            <person name="Jaeger K.E."/>
            <person name="Daniel R."/>
        </authorList>
    </citation>
    <scope>NUCLEOTIDE SEQUENCE [LARGE SCALE GENOMIC DNA]</scope>
    <source>
        <strain evidence="8">PG1</strain>
    </source>
</reference>
<dbReference type="RefSeq" id="WP_080937126.1">
    <property type="nucleotide sequence ID" value="NZ_CP002580.1"/>
</dbReference>
<evidence type="ECO:0000313" key="8">
    <source>
        <dbReference type="Proteomes" id="UP000031838"/>
    </source>
</evidence>
<feature type="domain" description="RHS protein conserved region" evidence="3">
    <location>
        <begin position="1318"/>
        <end position="1353"/>
    </location>
</feature>
<feature type="domain" description="DUF6531" evidence="5">
    <location>
        <begin position="372"/>
        <end position="445"/>
    </location>
</feature>
<dbReference type="EMBL" id="CP002580">
    <property type="protein sequence ID" value="AJK46004.1"/>
    <property type="molecule type" value="Genomic_DNA"/>
</dbReference>
<name>A0A0B6RV08_BURPL</name>
<evidence type="ECO:0000313" key="7">
    <source>
        <dbReference type="EMBL" id="AJK46004.1"/>
    </source>
</evidence>
<dbReference type="PANTHER" id="PTHR32305">
    <property type="match status" value="1"/>
</dbReference>
<dbReference type="InterPro" id="IPR045351">
    <property type="entry name" value="DUF6531"/>
</dbReference>
<dbReference type="InterPro" id="IPR022385">
    <property type="entry name" value="Rhs_assc_core"/>
</dbReference>
<dbReference type="InterPro" id="IPR050708">
    <property type="entry name" value="T6SS_VgrG/RHS"/>
</dbReference>
<dbReference type="InterPro" id="IPR006530">
    <property type="entry name" value="YD"/>
</dbReference>
<reference evidence="7 8" key="2">
    <citation type="journal article" date="2016" name="Appl. Microbiol. Biotechnol.">
        <title>Mutations improving production and secretion of extracellular lipase by Burkholderia glumae PG1.</title>
        <authorList>
            <person name="Knapp A."/>
            <person name="Voget S."/>
            <person name="Gao R."/>
            <person name="Zaburannyi N."/>
            <person name="Krysciak D."/>
            <person name="Breuer M."/>
            <person name="Hauer B."/>
            <person name="Streit W.R."/>
            <person name="Muller R."/>
            <person name="Daniel R."/>
            <person name="Jaeger K.E."/>
        </authorList>
    </citation>
    <scope>NUCLEOTIDE SEQUENCE [LARGE SCALE GENOMIC DNA]</scope>
    <source>
        <strain evidence="7 8">PG1</strain>
    </source>
</reference>
<dbReference type="CDD" id="cd20743">
    <property type="entry name" value="FIX_RhsA-like"/>
    <property type="match status" value="1"/>
</dbReference>
<proteinExistence type="predicted"/>
<protein>
    <submittedName>
        <fullName evidence="7">Rhs family protein</fullName>
    </submittedName>
</protein>
<evidence type="ECO:0000259" key="5">
    <source>
        <dbReference type="Pfam" id="PF20148"/>
    </source>
</evidence>
<keyword evidence="8" id="KW-1185">Reference proteome</keyword>
<evidence type="ECO:0000256" key="2">
    <source>
        <dbReference type="SAM" id="MobiDB-lite"/>
    </source>
</evidence>
<organism evidence="7 8">
    <name type="scientific">Burkholderia plantarii</name>
    <dbReference type="NCBI Taxonomy" id="41899"/>
    <lineage>
        <taxon>Bacteria</taxon>
        <taxon>Pseudomonadati</taxon>
        <taxon>Pseudomonadota</taxon>
        <taxon>Betaproteobacteria</taxon>
        <taxon>Burkholderiales</taxon>
        <taxon>Burkholderiaceae</taxon>
        <taxon>Burkholderia</taxon>
    </lineage>
</organism>
<dbReference type="Pfam" id="PF25023">
    <property type="entry name" value="TEN_YD-shell"/>
    <property type="match status" value="2"/>
</dbReference>
<feature type="compositionally biased region" description="Polar residues" evidence="2">
    <location>
        <begin position="1148"/>
        <end position="1164"/>
    </location>
</feature>
<dbReference type="Pfam" id="PF20148">
    <property type="entry name" value="DUF6531"/>
    <property type="match status" value="1"/>
</dbReference>
<dbReference type="InterPro" id="IPR001826">
    <property type="entry name" value="RHS"/>
</dbReference>
<dbReference type="HOGENOM" id="CLU_001218_1_0_4"/>
<dbReference type="Pfam" id="PF15652">
    <property type="entry name" value="Tox-SHH"/>
    <property type="match status" value="1"/>
</dbReference>
<evidence type="ECO:0000259" key="3">
    <source>
        <dbReference type="Pfam" id="PF03527"/>
    </source>
</evidence>
<feature type="region of interest" description="Disordered" evidence="2">
    <location>
        <begin position="319"/>
        <end position="351"/>
    </location>
</feature>
<dbReference type="PANTHER" id="PTHR32305:SF15">
    <property type="entry name" value="PROTEIN RHSA-RELATED"/>
    <property type="match status" value="1"/>
</dbReference>
<dbReference type="Pfam" id="PF03527">
    <property type="entry name" value="RHS"/>
    <property type="match status" value="1"/>
</dbReference>